<dbReference type="OrthoDB" id="1698854at2"/>
<dbReference type="InterPro" id="IPR010718">
    <property type="entry name" value="DUF1294"/>
</dbReference>
<feature type="transmembrane region" description="Helical" evidence="1">
    <location>
        <begin position="66"/>
        <end position="84"/>
    </location>
</feature>
<dbReference type="InterPro" id="IPR012156">
    <property type="entry name" value="Cold_shock_CspA"/>
</dbReference>
<feature type="transmembrane region" description="Helical" evidence="1">
    <location>
        <begin position="36"/>
        <end position="54"/>
    </location>
</feature>
<gene>
    <name evidence="2" type="ORF">AS033_11420</name>
</gene>
<keyword evidence="1" id="KW-0812">Transmembrane</keyword>
<keyword evidence="1" id="KW-0472">Membrane</keyword>
<proteinExistence type="predicted"/>
<dbReference type="Pfam" id="PF06961">
    <property type="entry name" value="DUF1294"/>
    <property type="match status" value="1"/>
</dbReference>
<evidence type="ECO:0000313" key="2">
    <source>
        <dbReference type="EMBL" id="KSU48928.1"/>
    </source>
</evidence>
<protein>
    <recommendedName>
        <fullName evidence="4">DUF1294 domain-containing protein</fullName>
    </recommendedName>
</protein>
<dbReference type="Proteomes" id="UP000053797">
    <property type="component" value="Unassembled WGS sequence"/>
</dbReference>
<reference evidence="2 3" key="1">
    <citation type="journal article" date="2015" name="Int. J. Syst. Evol. Microbiol.">
        <title>Exiguobacterium enclense sp. nov., isolated from sediment.</title>
        <authorList>
            <person name="Dastager S.G."/>
            <person name="Mawlankar R."/>
            <person name="Sonalkar V.V."/>
            <person name="Thorat M.N."/>
            <person name="Mual P."/>
            <person name="Verma A."/>
            <person name="Krishnamurthi S."/>
            <person name="Tang S.K."/>
            <person name="Li W.J."/>
        </authorList>
    </citation>
    <scope>NUCLEOTIDE SEQUENCE [LARGE SCALE GENOMIC DNA]</scope>
    <source>
        <strain evidence="2 3">NIO-1109</strain>
    </source>
</reference>
<accession>A0A0V8GF88</accession>
<dbReference type="GO" id="GO:0003676">
    <property type="term" value="F:nucleic acid binding"/>
    <property type="evidence" value="ECO:0007669"/>
    <property type="project" value="InterPro"/>
</dbReference>
<comment type="caution">
    <text evidence="2">The sequence shown here is derived from an EMBL/GenBank/DDBJ whole genome shotgun (WGS) entry which is preliminary data.</text>
</comment>
<dbReference type="GeneID" id="90837502"/>
<evidence type="ECO:0008006" key="4">
    <source>
        <dbReference type="Google" id="ProtNLM"/>
    </source>
</evidence>
<evidence type="ECO:0000256" key="1">
    <source>
        <dbReference type="SAM" id="Phobius"/>
    </source>
</evidence>
<organism evidence="2 3">
    <name type="scientific">Exiguobacterium indicum</name>
    <dbReference type="NCBI Taxonomy" id="296995"/>
    <lineage>
        <taxon>Bacteria</taxon>
        <taxon>Bacillati</taxon>
        <taxon>Bacillota</taxon>
        <taxon>Bacilli</taxon>
        <taxon>Bacillales</taxon>
        <taxon>Bacillales Family XII. Incertae Sedis</taxon>
        <taxon>Exiguobacterium</taxon>
    </lineage>
</organism>
<name>A0A0V8GF88_9BACL</name>
<evidence type="ECO:0000313" key="3">
    <source>
        <dbReference type="Proteomes" id="UP000053797"/>
    </source>
</evidence>
<dbReference type="EMBL" id="LNQL01000003">
    <property type="protein sequence ID" value="KSU48928.1"/>
    <property type="molecule type" value="Genomic_DNA"/>
</dbReference>
<dbReference type="RefSeq" id="WP_023467021.1">
    <property type="nucleotide sequence ID" value="NZ_FMYN01000003.1"/>
</dbReference>
<keyword evidence="1" id="KW-1133">Transmembrane helix</keyword>
<dbReference type="AlphaFoldDB" id="A0A0V8GF88"/>
<dbReference type="PIRSF" id="PIRSF002599">
    <property type="entry name" value="Cold_shock_A"/>
    <property type="match status" value="1"/>
</dbReference>
<sequence>MRIILGYYLLLTLIGFVSMWQDKRRAQQHAYRTPEATLLTIAFLGGALGSWIGMYTVRHKTRKAKFQWLVPIAAILHLAFWFVYTSQ</sequence>